<gene>
    <name evidence="2" type="ORF">DKK79_06170</name>
</gene>
<accession>A0A2V4E1Q2</accession>
<dbReference type="InterPro" id="IPR014944">
    <property type="entry name" value="Toxin_SymE-like"/>
</dbReference>
<protein>
    <recommendedName>
        <fullName evidence="1">Toxin SymE-like domain-containing protein</fullName>
    </recommendedName>
</protein>
<reference evidence="2 3" key="1">
    <citation type="submission" date="2018-05" db="EMBL/GenBank/DDBJ databases">
        <title>Reference genomes for bee gut microbiota database.</title>
        <authorList>
            <person name="Ellegaard K.M."/>
        </authorList>
    </citation>
    <scope>NUCLEOTIDE SEQUENCE [LARGE SCALE GENOMIC DNA]</scope>
    <source>
        <strain evidence="2 3">ESL0177</strain>
    </source>
</reference>
<dbReference type="RefSeq" id="WP_110424038.1">
    <property type="nucleotide sequence ID" value="NZ_QGLP01000005.1"/>
</dbReference>
<dbReference type="Proteomes" id="UP000247483">
    <property type="component" value="Unassembled WGS sequence"/>
</dbReference>
<evidence type="ECO:0000259" key="1">
    <source>
        <dbReference type="Pfam" id="PF08845"/>
    </source>
</evidence>
<name>A0A2V4E1Q2_9GAMM</name>
<proteinExistence type="predicted"/>
<comment type="caution">
    <text evidence="2">The sequence shown here is derived from an EMBL/GenBank/DDBJ whole genome shotgun (WGS) entry which is preliminary data.</text>
</comment>
<dbReference type="EMBL" id="QGLP01000005">
    <property type="protein sequence ID" value="PXZ04786.1"/>
    <property type="molecule type" value="Genomic_DNA"/>
</dbReference>
<sequence length="41" mass="4686">MSTYPLALHLKGNWLEQTRVTIEQSITISAKKGQLIFELAR</sequence>
<dbReference type="GO" id="GO:0005737">
    <property type="term" value="C:cytoplasm"/>
    <property type="evidence" value="ECO:0007669"/>
    <property type="project" value="InterPro"/>
</dbReference>
<evidence type="ECO:0000313" key="2">
    <source>
        <dbReference type="EMBL" id="PXZ04786.1"/>
    </source>
</evidence>
<dbReference type="GO" id="GO:0016070">
    <property type="term" value="P:RNA metabolic process"/>
    <property type="evidence" value="ECO:0007669"/>
    <property type="project" value="InterPro"/>
</dbReference>
<dbReference type="GO" id="GO:0016788">
    <property type="term" value="F:hydrolase activity, acting on ester bonds"/>
    <property type="evidence" value="ECO:0007669"/>
    <property type="project" value="InterPro"/>
</dbReference>
<evidence type="ECO:0000313" key="3">
    <source>
        <dbReference type="Proteomes" id="UP000247483"/>
    </source>
</evidence>
<dbReference type="AlphaFoldDB" id="A0A2V4E1Q2"/>
<dbReference type="GO" id="GO:0003723">
    <property type="term" value="F:RNA binding"/>
    <property type="evidence" value="ECO:0007669"/>
    <property type="project" value="InterPro"/>
</dbReference>
<organism evidence="2 3">
    <name type="scientific">Gilliamella apicola</name>
    <dbReference type="NCBI Taxonomy" id="1196095"/>
    <lineage>
        <taxon>Bacteria</taxon>
        <taxon>Pseudomonadati</taxon>
        <taxon>Pseudomonadota</taxon>
        <taxon>Gammaproteobacteria</taxon>
        <taxon>Orbales</taxon>
        <taxon>Orbaceae</taxon>
        <taxon>Gilliamella</taxon>
    </lineage>
</organism>
<feature type="domain" description="Toxin SymE-like" evidence="1">
    <location>
        <begin position="7"/>
        <end position="38"/>
    </location>
</feature>
<dbReference type="Pfam" id="PF08845">
    <property type="entry name" value="SymE_toxin"/>
    <property type="match status" value="1"/>
</dbReference>